<dbReference type="GO" id="GO:0008270">
    <property type="term" value="F:zinc ion binding"/>
    <property type="evidence" value="ECO:0007669"/>
    <property type="project" value="UniProtKB-KW"/>
</dbReference>
<keyword evidence="1" id="KW-0862">Zinc</keyword>
<sequence>MATSASSSCEPCSQRNKITKALKWCSDCEESMCQTCTDCHLSMKATKRHHIIDLQVAHSCHSNPLTGIQFCEKHEGYPFEYFCKDHNDLCCHECMAANLHRSCKIHTIKTCSKHVKTSQTFKNVETEIDHFIETLTSISEDRVSNAASIKGDVDNVKSR</sequence>
<protein>
    <recommendedName>
        <fullName evidence="2">B box-type domain-containing protein</fullName>
    </recommendedName>
</protein>
<dbReference type="GO" id="GO:0061630">
    <property type="term" value="F:ubiquitin protein ligase activity"/>
    <property type="evidence" value="ECO:0007669"/>
    <property type="project" value="TreeGrafter"/>
</dbReference>
<dbReference type="InterPro" id="IPR047153">
    <property type="entry name" value="TRIM45/56/19-like"/>
</dbReference>
<proteinExistence type="predicted"/>
<reference evidence="3 4" key="1">
    <citation type="submission" date="2020-06" db="EMBL/GenBank/DDBJ databases">
        <authorList>
            <person name="Li R."/>
            <person name="Bekaert M."/>
        </authorList>
    </citation>
    <scope>NUCLEOTIDE SEQUENCE [LARGE SCALE GENOMIC DNA]</scope>
    <source>
        <strain evidence="4">wild</strain>
    </source>
</reference>
<dbReference type="Gene3D" id="4.10.830.40">
    <property type="match status" value="1"/>
</dbReference>
<dbReference type="CDD" id="cd19757">
    <property type="entry name" value="Bbox1"/>
    <property type="match status" value="1"/>
</dbReference>
<keyword evidence="4" id="KW-1185">Reference proteome</keyword>
<dbReference type="SUPFAM" id="SSF57845">
    <property type="entry name" value="B-box zinc-binding domain"/>
    <property type="match status" value="1"/>
</dbReference>
<dbReference type="Proteomes" id="UP000507470">
    <property type="component" value="Unassembled WGS sequence"/>
</dbReference>
<dbReference type="AlphaFoldDB" id="A0A6J8ADQ4"/>
<evidence type="ECO:0000256" key="1">
    <source>
        <dbReference type="PROSITE-ProRule" id="PRU00024"/>
    </source>
</evidence>
<dbReference type="OrthoDB" id="6270329at2759"/>
<organism evidence="3 4">
    <name type="scientific">Mytilus coruscus</name>
    <name type="common">Sea mussel</name>
    <dbReference type="NCBI Taxonomy" id="42192"/>
    <lineage>
        <taxon>Eukaryota</taxon>
        <taxon>Metazoa</taxon>
        <taxon>Spiralia</taxon>
        <taxon>Lophotrochozoa</taxon>
        <taxon>Mollusca</taxon>
        <taxon>Bivalvia</taxon>
        <taxon>Autobranchia</taxon>
        <taxon>Pteriomorphia</taxon>
        <taxon>Mytilida</taxon>
        <taxon>Mytiloidea</taxon>
        <taxon>Mytilidae</taxon>
        <taxon>Mytilinae</taxon>
        <taxon>Mytilus</taxon>
    </lineage>
</organism>
<dbReference type="Gene3D" id="3.30.160.60">
    <property type="entry name" value="Classic Zinc Finger"/>
    <property type="match status" value="1"/>
</dbReference>
<evidence type="ECO:0000313" key="4">
    <source>
        <dbReference type="Proteomes" id="UP000507470"/>
    </source>
</evidence>
<keyword evidence="1" id="KW-0479">Metal-binding</keyword>
<dbReference type="PANTHER" id="PTHR25462:SF296">
    <property type="entry name" value="MEIOTIC P26, ISOFORM F"/>
    <property type="match status" value="1"/>
</dbReference>
<dbReference type="EMBL" id="CACVKT020001213">
    <property type="protein sequence ID" value="CAC5366113.1"/>
    <property type="molecule type" value="Genomic_DNA"/>
</dbReference>
<gene>
    <name evidence="3" type="ORF">MCOR_6539</name>
</gene>
<dbReference type="PANTHER" id="PTHR25462">
    <property type="entry name" value="BONUS, ISOFORM C-RELATED"/>
    <property type="match status" value="1"/>
</dbReference>
<dbReference type="InterPro" id="IPR000315">
    <property type="entry name" value="Znf_B-box"/>
</dbReference>
<evidence type="ECO:0000259" key="2">
    <source>
        <dbReference type="PROSITE" id="PS50119"/>
    </source>
</evidence>
<keyword evidence="1" id="KW-0863">Zinc-finger</keyword>
<dbReference type="PROSITE" id="PS50119">
    <property type="entry name" value="ZF_BBOX"/>
    <property type="match status" value="2"/>
</dbReference>
<feature type="domain" description="B box-type" evidence="2">
    <location>
        <begin position="7"/>
        <end position="54"/>
    </location>
</feature>
<evidence type="ECO:0000313" key="3">
    <source>
        <dbReference type="EMBL" id="CAC5366113.1"/>
    </source>
</evidence>
<feature type="domain" description="B box-type" evidence="2">
    <location>
        <begin position="66"/>
        <end position="111"/>
    </location>
</feature>
<accession>A0A6J8ADQ4</accession>
<dbReference type="CDD" id="cd19756">
    <property type="entry name" value="Bbox2"/>
    <property type="match status" value="1"/>
</dbReference>
<name>A0A6J8ADQ4_MYTCO</name>